<dbReference type="PANTHER" id="PTHR46615">
    <property type="entry name" value="ARYLSULFATASE K"/>
    <property type="match status" value="1"/>
</dbReference>
<dbReference type="PANTHER" id="PTHR46615:SF1">
    <property type="entry name" value="ARYLSULFATASE K"/>
    <property type="match status" value="1"/>
</dbReference>
<reference evidence="3 4" key="1">
    <citation type="journal article" date="2016" name="BMC Genomics">
        <title>Type VI secretion systems of human gut Bacteroidales segregate into three genetic architectures, two of which are contained on mobile genetic elements.</title>
        <authorList>
            <person name="Coyne M.J."/>
            <person name="Roelofs K.G."/>
            <person name="Comstock L.E."/>
        </authorList>
    </citation>
    <scope>NUCLEOTIDE SEQUENCE [LARGE SCALE GENOMIC DNA]</scope>
    <source>
        <strain evidence="3 4">CL09T03C01</strain>
    </source>
</reference>
<gene>
    <name evidence="3" type="primary">betC_3</name>
    <name evidence="3" type="ORF">AA415_02159</name>
</gene>
<evidence type="ECO:0000259" key="2">
    <source>
        <dbReference type="Pfam" id="PF00884"/>
    </source>
</evidence>
<comment type="caution">
    <text evidence="3">The sequence shown here is derived from an EMBL/GenBank/DDBJ whole genome shotgun (WGS) entry which is preliminary data.</text>
</comment>
<dbReference type="GO" id="GO:0015024">
    <property type="term" value="F:glucuronate-2-sulfatase activity"/>
    <property type="evidence" value="ECO:0007669"/>
    <property type="project" value="TreeGrafter"/>
</dbReference>
<evidence type="ECO:0000256" key="1">
    <source>
        <dbReference type="PIRSR" id="PIRSR600917-52"/>
    </source>
</evidence>
<protein>
    <submittedName>
        <fullName evidence="3">Choline-sulfatase</fullName>
        <ecNumber evidence="3">3.1.6.6</ecNumber>
    </submittedName>
</protein>
<dbReference type="InterPro" id="IPR051849">
    <property type="entry name" value="GAG-degrading_sulfatase"/>
</dbReference>
<feature type="domain" description="Sulfatase N-terminal" evidence="2">
    <location>
        <begin position="30"/>
        <end position="361"/>
    </location>
</feature>
<dbReference type="InterPro" id="IPR000917">
    <property type="entry name" value="Sulfatase_N"/>
</dbReference>
<dbReference type="SUPFAM" id="SSF53649">
    <property type="entry name" value="Alkaline phosphatase-like"/>
    <property type="match status" value="1"/>
</dbReference>
<keyword evidence="4" id="KW-1185">Reference proteome</keyword>
<evidence type="ECO:0000313" key="3">
    <source>
        <dbReference type="EMBL" id="KWR54216.1"/>
    </source>
</evidence>
<dbReference type="InterPro" id="IPR017850">
    <property type="entry name" value="Alkaline_phosphatase_core_sf"/>
</dbReference>
<dbReference type="STRING" id="46506.AA415_02159"/>
<dbReference type="EMBL" id="LRGC01000009">
    <property type="protein sequence ID" value="KWR54216.1"/>
    <property type="molecule type" value="Genomic_DNA"/>
</dbReference>
<keyword evidence="3" id="KW-0378">Hydrolase</keyword>
<dbReference type="Pfam" id="PF00884">
    <property type="entry name" value="Sulfatase"/>
    <property type="match status" value="1"/>
</dbReference>
<dbReference type="RefSeq" id="WP_060386031.1">
    <property type="nucleotide sequence ID" value="NZ_LRGC01000009.1"/>
</dbReference>
<proteinExistence type="predicted"/>
<dbReference type="PATRIC" id="fig|46506.5.peg.2311"/>
<name>A0A108T6E8_BACSE</name>
<accession>A0A108T6E8</accession>
<dbReference type="Gene3D" id="3.40.720.10">
    <property type="entry name" value="Alkaline Phosphatase, subunit A"/>
    <property type="match status" value="1"/>
</dbReference>
<comment type="PTM">
    <text evidence="1">The conversion to 3-oxoalanine (also known as C-formylglycine, FGly), of a serine or cysteine residue in prokaryotes and of a cysteine residue in eukaryotes, is critical for catalytic activity.</text>
</comment>
<dbReference type="GO" id="GO:0047753">
    <property type="term" value="F:choline-sulfatase activity"/>
    <property type="evidence" value="ECO:0007669"/>
    <property type="project" value="UniProtKB-EC"/>
</dbReference>
<dbReference type="Proteomes" id="UP000056419">
    <property type="component" value="Unassembled WGS sequence"/>
</dbReference>
<sequence>MTNLTGTILYGCGISLFASFGIQRVEAKKPNILFIMTDQQRYDMLSCTGNRYVNTPSLDRLAERGVRFERNYCANPVSMPSRFAMVTGRFAGEIDYTNNSTKPDTLRVLPVVRESSVGNLFRDAGYETIYSGYPGFYCGRTNIADYGFTQNGTDYYDGPANFAESFFAGYNPKEDKPFFLYLSFMNPHDICYGAGFDPRFPEKLRPHQIAATQKYIDLRKTLSEEEYRSQIPPVPANMEPNGVYAEMKEIGSGSRNWTEEQWDFYRWMYCRLVEDVEKQIGRILTALANSGLADNTVVVFTSDHGEMGQSHGLVFKSQLLEEATRTPLLIAGPGIQKGVVDSKNLTCGIDLVPTLCDLAGISIPKGLSGKSLKPVLTGQTDRIPRDYIIVESSFGYQINDGRYKYTAFTRGDKKETLMDISSDPGEISDKSADPIYVTVKTRLRNLLMKDLKRITQNTSVSQ</sequence>
<feature type="modified residue" description="3-oxoalanine (Ser)" evidence="1">
    <location>
        <position position="78"/>
    </location>
</feature>
<dbReference type="GO" id="GO:0004065">
    <property type="term" value="F:arylsulfatase activity"/>
    <property type="evidence" value="ECO:0007669"/>
    <property type="project" value="TreeGrafter"/>
</dbReference>
<dbReference type="EC" id="3.1.6.6" evidence="3"/>
<dbReference type="AlphaFoldDB" id="A0A108T6E8"/>
<organism evidence="3 4">
    <name type="scientific">Bacteroides stercoris</name>
    <dbReference type="NCBI Taxonomy" id="46506"/>
    <lineage>
        <taxon>Bacteria</taxon>
        <taxon>Pseudomonadati</taxon>
        <taxon>Bacteroidota</taxon>
        <taxon>Bacteroidia</taxon>
        <taxon>Bacteroidales</taxon>
        <taxon>Bacteroidaceae</taxon>
        <taxon>Bacteroides</taxon>
    </lineage>
</organism>
<evidence type="ECO:0000313" key="4">
    <source>
        <dbReference type="Proteomes" id="UP000056419"/>
    </source>
</evidence>